<gene>
    <name evidence="7" type="ORF">CB5_LOCUS15308</name>
</gene>
<evidence type="ECO:0000259" key="6">
    <source>
        <dbReference type="SMART" id="SM00563"/>
    </source>
</evidence>
<evidence type="ECO:0000256" key="3">
    <source>
        <dbReference type="ARBA" id="ARBA00023315"/>
    </source>
</evidence>
<keyword evidence="4" id="KW-0443">Lipid metabolism</keyword>
<evidence type="ECO:0000256" key="4">
    <source>
        <dbReference type="RuleBase" id="RU361267"/>
    </source>
</evidence>
<evidence type="ECO:0000256" key="2">
    <source>
        <dbReference type="ARBA" id="ARBA00022679"/>
    </source>
</evidence>
<dbReference type="PANTHER" id="PTHR10434:SF11">
    <property type="entry name" value="1-ACYL-SN-GLYCEROL-3-PHOSPHATE ACYLTRANSFERASE"/>
    <property type="match status" value="1"/>
</dbReference>
<feature type="domain" description="Phospholipid/glycerol acyltransferase" evidence="6">
    <location>
        <begin position="182"/>
        <end position="297"/>
    </location>
</feature>
<dbReference type="GO" id="GO:0003841">
    <property type="term" value="F:1-acylglycerol-3-phosphate O-acyltransferase activity"/>
    <property type="evidence" value="ECO:0007669"/>
    <property type="project" value="UniProtKB-UniRule"/>
</dbReference>
<keyword evidence="4" id="KW-1208">Phospholipid metabolism</keyword>
<reference evidence="7" key="1">
    <citation type="submission" date="2020-07" db="EMBL/GenBank/DDBJ databases">
        <authorList>
            <person name="Lin J."/>
        </authorList>
    </citation>
    <scope>NUCLEOTIDE SEQUENCE</scope>
</reference>
<dbReference type="NCBIfam" id="TIGR00530">
    <property type="entry name" value="AGP_acyltrn"/>
    <property type="match status" value="1"/>
</dbReference>
<dbReference type="EMBL" id="LR862149">
    <property type="protein sequence ID" value="CAD1832097.1"/>
    <property type="molecule type" value="Genomic_DNA"/>
</dbReference>
<comment type="catalytic activity">
    <reaction evidence="4">
        <text>a 1-acyl-sn-glycero-3-phosphate + an acyl-CoA = a 1,2-diacyl-sn-glycero-3-phosphate + CoA</text>
        <dbReference type="Rhea" id="RHEA:19709"/>
        <dbReference type="ChEBI" id="CHEBI:57287"/>
        <dbReference type="ChEBI" id="CHEBI:57970"/>
        <dbReference type="ChEBI" id="CHEBI:58342"/>
        <dbReference type="ChEBI" id="CHEBI:58608"/>
        <dbReference type="EC" id="2.3.1.51"/>
    </reaction>
</comment>
<dbReference type="CDD" id="cd07989">
    <property type="entry name" value="LPLAT_AGPAT-like"/>
    <property type="match status" value="1"/>
</dbReference>
<dbReference type="EC" id="2.3.1.51" evidence="4"/>
<dbReference type="GO" id="GO:0006654">
    <property type="term" value="P:phosphatidic acid biosynthetic process"/>
    <property type="evidence" value="ECO:0007669"/>
    <property type="project" value="TreeGrafter"/>
</dbReference>
<evidence type="ECO:0000256" key="5">
    <source>
        <dbReference type="SAM" id="Phobius"/>
    </source>
</evidence>
<dbReference type="SUPFAM" id="SSF69593">
    <property type="entry name" value="Glycerol-3-phosphate (1)-acyltransferase"/>
    <property type="match status" value="1"/>
</dbReference>
<evidence type="ECO:0000256" key="1">
    <source>
        <dbReference type="ARBA" id="ARBA00008655"/>
    </source>
</evidence>
<keyword evidence="5" id="KW-1133">Transmembrane helix</keyword>
<keyword evidence="5" id="KW-0472">Membrane</keyword>
<feature type="transmembrane region" description="Helical" evidence="5">
    <location>
        <begin position="116"/>
        <end position="141"/>
    </location>
</feature>
<comment type="domain">
    <text evidence="4">The HXXXXD motif is essential for acyltransferase activity and may constitute the binding site for the phosphate moiety of the glycerol-3-phosphate.</text>
</comment>
<dbReference type="GO" id="GO:0005783">
    <property type="term" value="C:endoplasmic reticulum"/>
    <property type="evidence" value="ECO:0007669"/>
    <property type="project" value="TreeGrafter"/>
</dbReference>
<sequence>MGFLRTQFSYSRIEEEDPEELEHRKPRFLIYRVLDEAMLDKRGGKFGGLAFGLVPAGAAPRELLRGGAPVPCAGEAPRGAAAAEELLPASAAAAAAAAAEEEFADDDKWSTVVVSVVRIVVCFVSMMVTTFIWAVVMVVLLPWPYARIRQGNVYGHVTGRMLMWILGNPIKIEGSEYSNTRGIYICNHASPLDIFLIMWLTPTGTVGIAKKEIIWYPLFGQLYVLANHLRIDRSNPIAAIESMKEAAKIIVKKNLSLIIFPEGTRSKTGRLLPFKKGFVHIALQSRLPIVPIVLTGTHRAWRKNSLRVRPAPLTVKYLPPIKTVDWEPGKINEHVEMVHDLYVENLPESQKPLVSE</sequence>
<protein>
    <recommendedName>
        <fullName evidence="4">1-acyl-sn-glycerol-3-phosphate acyltransferase</fullName>
        <ecNumber evidence="4">2.3.1.51</ecNumber>
    </recommendedName>
</protein>
<keyword evidence="3 4" id="KW-0012">Acyltransferase</keyword>
<keyword evidence="4" id="KW-0444">Lipid biosynthesis</keyword>
<keyword evidence="4" id="KW-0594">Phospholipid biosynthesis</keyword>
<organism evidence="7">
    <name type="scientific">Ananas comosus var. bracteatus</name>
    <name type="common">red pineapple</name>
    <dbReference type="NCBI Taxonomy" id="296719"/>
    <lineage>
        <taxon>Eukaryota</taxon>
        <taxon>Viridiplantae</taxon>
        <taxon>Streptophyta</taxon>
        <taxon>Embryophyta</taxon>
        <taxon>Tracheophyta</taxon>
        <taxon>Spermatophyta</taxon>
        <taxon>Magnoliopsida</taxon>
        <taxon>Liliopsida</taxon>
        <taxon>Poales</taxon>
        <taxon>Bromeliaceae</taxon>
        <taxon>Bromelioideae</taxon>
        <taxon>Ananas</taxon>
    </lineage>
</organism>
<dbReference type="GO" id="GO:0016020">
    <property type="term" value="C:membrane"/>
    <property type="evidence" value="ECO:0007669"/>
    <property type="project" value="InterPro"/>
</dbReference>
<dbReference type="Pfam" id="PF01553">
    <property type="entry name" value="Acyltransferase"/>
    <property type="match status" value="1"/>
</dbReference>
<accession>A0A6V7PMP3</accession>
<keyword evidence="2 4" id="KW-0808">Transferase</keyword>
<dbReference type="InterPro" id="IPR004552">
    <property type="entry name" value="AGP_acyltrans"/>
</dbReference>
<dbReference type="SMART" id="SM00563">
    <property type="entry name" value="PlsC"/>
    <property type="match status" value="1"/>
</dbReference>
<name>A0A6V7PMP3_ANACO</name>
<proteinExistence type="inferred from homology"/>
<dbReference type="InterPro" id="IPR002123">
    <property type="entry name" value="Plipid/glycerol_acylTrfase"/>
</dbReference>
<evidence type="ECO:0000313" key="7">
    <source>
        <dbReference type="EMBL" id="CAD1832097.1"/>
    </source>
</evidence>
<dbReference type="PANTHER" id="PTHR10434">
    <property type="entry name" value="1-ACYL-SN-GLYCEROL-3-PHOSPHATE ACYLTRANSFERASE"/>
    <property type="match status" value="1"/>
</dbReference>
<dbReference type="AlphaFoldDB" id="A0A6V7PMP3"/>
<keyword evidence="5" id="KW-0812">Transmembrane</keyword>
<comment type="similarity">
    <text evidence="1 4">Belongs to the 1-acyl-sn-glycerol-3-phosphate acyltransferase family.</text>
</comment>